<evidence type="ECO:0000256" key="13">
    <source>
        <dbReference type="ARBA" id="ARBA00043832"/>
    </source>
</evidence>
<dbReference type="EC" id="3.1.3.62" evidence="4"/>
<keyword evidence="16" id="KW-1185">Reference proteome</keyword>
<sequence>MSNSMPFVLLILLLSVLRYSSAEEAFHVRKHLSTVSRYGAAKDIADNNFVPSKIPKGCVPIHLNLVARHGTRSPTKKRIKELDNLSERLEVLVRDAKERNLPLERVPSWLNEWKSPWQGRRKGGELVIKGEEELYDIGIRIRERFPNLFDEEYHPDIYPIKATQVPRASASAVAFGMGLFSGNGSLGLGHHRAFAVTSESRASDIVLRFHDCCHNYKGWVRLEERDSPLQVAWPEFQPRATTSLRQFRRMKSTRRPPTTGSLPDQFQTPRRVLQGTFQTLFQPLLSNPCILFFYFVRVSFSFGKKWLLPALCFPSLEPPPSVLQKLNWKNYLPWSASVELWFLGQGYHDHLEKGVGAVPNDKKSEWEKLDFQLCVVL</sequence>
<dbReference type="EC" id="3.1.3.80" evidence="3"/>
<evidence type="ECO:0000256" key="10">
    <source>
        <dbReference type="ARBA" id="ARBA00043668"/>
    </source>
</evidence>
<evidence type="ECO:0000256" key="6">
    <source>
        <dbReference type="ARBA" id="ARBA00022729"/>
    </source>
</evidence>
<evidence type="ECO:0000256" key="7">
    <source>
        <dbReference type="ARBA" id="ARBA00022801"/>
    </source>
</evidence>
<dbReference type="EMBL" id="QZWG01000005">
    <property type="protein sequence ID" value="RZC11507.1"/>
    <property type="molecule type" value="Genomic_DNA"/>
</dbReference>
<evidence type="ECO:0000256" key="14">
    <source>
        <dbReference type="SAM" id="SignalP"/>
    </source>
</evidence>
<dbReference type="PANTHER" id="PTHR20963">
    <property type="entry name" value="MULTIPLE INOSITOL POLYPHOSPHATE PHOSPHATASE-RELATED"/>
    <property type="match status" value="1"/>
</dbReference>
<comment type="catalytic activity">
    <reaction evidence="10">
        <text>1D-myo-inositol 1,2,5,6-tetrakisphosphate + H2O = 1D-myo-inositol 1,2,6-trisphosphate + phosphate</text>
        <dbReference type="Rhea" id="RHEA:77119"/>
        <dbReference type="ChEBI" id="CHEBI:15377"/>
        <dbReference type="ChEBI" id="CHEBI:43474"/>
        <dbReference type="ChEBI" id="CHEBI:195535"/>
        <dbReference type="ChEBI" id="CHEBI:195537"/>
        <dbReference type="EC" id="3.1.3.62"/>
    </reaction>
    <physiologicalReaction direction="left-to-right" evidence="10">
        <dbReference type="Rhea" id="RHEA:77120"/>
    </physiologicalReaction>
</comment>
<comment type="catalytic activity">
    <reaction evidence="13">
        <text>(2R)-2,3-bisphosphoglycerate + H2O = (2R)-2-phosphoglycerate + phosphate</text>
        <dbReference type="Rhea" id="RHEA:27381"/>
        <dbReference type="ChEBI" id="CHEBI:15377"/>
        <dbReference type="ChEBI" id="CHEBI:43474"/>
        <dbReference type="ChEBI" id="CHEBI:58248"/>
        <dbReference type="ChEBI" id="CHEBI:58289"/>
        <dbReference type="EC" id="3.1.3.80"/>
    </reaction>
    <physiologicalReaction direction="left-to-right" evidence="13">
        <dbReference type="Rhea" id="RHEA:27382"/>
    </physiologicalReaction>
</comment>
<comment type="catalytic activity">
    <reaction evidence="12">
        <text>1D-myo-inositol hexakisphosphate + H2O = 1D-myo-inositol 1,2,4,5,6-pentakisphosphate + phosphate</text>
        <dbReference type="Rhea" id="RHEA:16989"/>
        <dbReference type="ChEBI" id="CHEBI:15377"/>
        <dbReference type="ChEBI" id="CHEBI:43474"/>
        <dbReference type="ChEBI" id="CHEBI:57798"/>
        <dbReference type="ChEBI" id="CHEBI:58130"/>
        <dbReference type="EC" id="3.1.3.62"/>
    </reaction>
    <physiologicalReaction direction="left-to-right" evidence="12">
        <dbReference type="Rhea" id="RHEA:16990"/>
    </physiologicalReaction>
</comment>
<proteinExistence type="inferred from homology"/>
<keyword evidence="8" id="KW-0472">Membrane</keyword>
<evidence type="ECO:0000313" key="16">
    <source>
        <dbReference type="Proteomes" id="UP000289340"/>
    </source>
</evidence>
<dbReference type="InterPro" id="IPR000560">
    <property type="entry name" value="His_Pase_clade-2"/>
</dbReference>
<evidence type="ECO:0000256" key="3">
    <source>
        <dbReference type="ARBA" id="ARBA00012976"/>
    </source>
</evidence>
<dbReference type="SUPFAM" id="SSF53254">
    <property type="entry name" value="Phosphoglycerate mutase-like"/>
    <property type="match status" value="1"/>
</dbReference>
<evidence type="ECO:0000256" key="4">
    <source>
        <dbReference type="ARBA" id="ARBA00013040"/>
    </source>
</evidence>
<protein>
    <recommendedName>
        <fullName evidence="5">Multiple inositol polyphosphate phosphatase 1</fullName>
        <ecNumber evidence="4">3.1.3.62</ecNumber>
        <ecNumber evidence="3">3.1.3.80</ecNumber>
    </recommendedName>
    <alternativeName>
        <fullName evidence="9">2,3-bisphosphoglycerate 3-phosphatase</fullName>
    </alternativeName>
</protein>
<feature type="chain" id="PRO_5019317495" description="Multiple inositol polyphosphate phosphatase 1" evidence="14">
    <location>
        <begin position="23"/>
        <end position="377"/>
    </location>
</feature>
<evidence type="ECO:0000256" key="11">
    <source>
        <dbReference type="ARBA" id="ARBA00043671"/>
    </source>
</evidence>
<feature type="signal peptide" evidence="14">
    <location>
        <begin position="1"/>
        <end position="22"/>
    </location>
</feature>
<comment type="subcellular location">
    <subcellularLocation>
        <location evidence="1">Membrane</location>
    </subcellularLocation>
</comment>
<accession>A0A445KKY1</accession>
<gene>
    <name evidence="15" type="ORF">D0Y65_011622</name>
</gene>
<dbReference type="Gene3D" id="3.40.50.1240">
    <property type="entry name" value="Phosphoglycerate mutase-like"/>
    <property type="match status" value="1"/>
</dbReference>
<dbReference type="GO" id="GO:0052745">
    <property type="term" value="F:inositol phosphate phosphatase activity"/>
    <property type="evidence" value="ECO:0007669"/>
    <property type="project" value="TreeGrafter"/>
</dbReference>
<reference evidence="15 16" key="1">
    <citation type="submission" date="2018-09" db="EMBL/GenBank/DDBJ databases">
        <title>A high-quality reference genome of wild soybean provides a powerful tool to mine soybean genomes.</title>
        <authorList>
            <person name="Xie M."/>
            <person name="Chung C.Y.L."/>
            <person name="Li M.-W."/>
            <person name="Wong F.-L."/>
            <person name="Chan T.-F."/>
            <person name="Lam H.-M."/>
        </authorList>
    </citation>
    <scope>NUCLEOTIDE SEQUENCE [LARGE SCALE GENOMIC DNA]</scope>
    <source>
        <strain evidence="16">cv. W05</strain>
        <tissue evidence="15">Hypocotyl of etiolated seedlings</tissue>
    </source>
</reference>
<dbReference type="GO" id="GO:0003993">
    <property type="term" value="F:acid phosphatase activity"/>
    <property type="evidence" value="ECO:0007669"/>
    <property type="project" value="TreeGrafter"/>
</dbReference>
<evidence type="ECO:0000256" key="5">
    <source>
        <dbReference type="ARBA" id="ARBA00018097"/>
    </source>
</evidence>
<comment type="catalytic activity">
    <reaction evidence="11">
        <text>1D-myo-inositol 1,2,4,5,6-pentakisphosphate + H2O = 1D-myo-inositol 1,2,5,6-tetrakisphosphate + phosphate</text>
        <dbReference type="Rhea" id="RHEA:77115"/>
        <dbReference type="ChEBI" id="CHEBI:15377"/>
        <dbReference type="ChEBI" id="CHEBI:43474"/>
        <dbReference type="ChEBI" id="CHEBI:57798"/>
        <dbReference type="ChEBI" id="CHEBI:195535"/>
        <dbReference type="EC" id="3.1.3.62"/>
    </reaction>
    <physiologicalReaction direction="left-to-right" evidence="11">
        <dbReference type="Rhea" id="RHEA:77116"/>
    </physiologicalReaction>
</comment>
<evidence type="ECO:0000256" key="1">
    <source>
        <dbReference type="ARBA" id="ARBA00004370"/>
    </source>
</evidence>
<evidence type="ECO:0000256" key="12">
    <source>
        <dbReference type="ARBA" id="ARBA00043691"/>
    </source>
</evidence>
<evidence type="ECO:0000313" key="15">
    <source>
        <dbReference type="EMBL" id="RZC11507.1"/>
    </source>
</evidence>
<dbReference type="InterPro" id="IPR029033">
    <property type="entry name" value="His_PPase_superfam"/>
</dbReference>
<evidence type="ECO:0000256" key="2">
    <source>
        <dbReference type="ARBA" id="ARBA00008422"/>
    </source>
</evidence>
<keyword evidence="6 14" id="KW-0732">Signal</keyword>
<dbReference type="GO" id="GO:0034417">
    <property type="term" value="F:bisphosphoglycerate 3-phosphatase activity"/>
    <property type="evidence" value="ECO:0007669"/>
    <property type="project" value="UniProtKB-EC"/>
</dbReference>
<dbReference type="PANTHER" id="PTHR20963:SF8">
    <property type="entry name" value="MULTIPLE INOSITOL POLYPHOSPHATE PHOSPHATASE 1"/>
    <property type="match status" value="1"/>
</dbReference>
<name>A0A445KKY1_GLYSO</name>
<comment type="caution">
    <text evidence="15">The sequence shown here is derived from an EMBL/GenBank/DDBJ whole genome shotgun (WGS) entry which is preliminary data.</text>
</comment>
<dbReference type="GO" id="GO:0016020">
    <property type="term" value="C:membrane"/>
    <property type="evidence" value="ECO:0007669"/>
    <property type="project" value="UniProtKB-SubCell"/>
</dbReference>
<dbReference type="Pfam" id="PF00328">
    <property type="entry name" value="His_Phos_2"/>
    <property type="match status" value="1"/>
</dbReference>
<evidence type="ECO:0000256" key="9">
    <source>
        <dbReference type="ARBA" id="ARBA00031642"/>
    </source>
</evidence>
<keyword evidence="7" id="KW-0378">Hydrolase</keyword>
<dbReference type="AlphaFoldDB" id="A0A445KKY1"/>
<dbReference type="Proteomes" id="UP000289340">
    <property type="component" value="Chromosome 5"/>
</dbReference>
<comment type="similarity">
    <text evidence="2">Belongs to the histidine acid phosphatase family. MINPP1 subfamily.</text>
</comment>
<evidence type="ECO:0000256" key="8">
    <source>
        <dbReference type="ARBA" id="ARBA00023136"/>
    </source>
</evidence>
<organism evidence="15 16">
    <name type="scientific">Glycine soja</name>
    <name type="common">Wild soybean</name>
    <dbReference type="NCBI Taxonomy" id="3848"/>
    <lineage>
        <taxon>Eukaryota</taxon>
        <taxon>Viridiplantae</taxon>
        <taxon>Streptophyta</taxon>
        <taxon>Embryophyta</taxon>
        <taxon>Tracheophyta</taxon>
        <taxon>Spermatophyta</taxon>
        <taxon>Magnoliopsida</taxon>
        <taxon>eudicotyledons</taxon>
        <taxon>Gunneridae</taxon>
        <taxon>Pentapetalae</taxon>
        <taxon>rosids</taxon>
        <taxon>fabids</taxon>
        <taxon>Fabales</taxon>
        <taxon>Fabaceae</taxon>
        <taxon>Papilionoideae</taxon>
        <taxon>50 kb inversion clade</taxon>
        <taxon>NPAAA clade</taxon>
        <taxon>indigoferoid/millettioid clade</taxon>
        <taxon>Phaseoleae</taxon>
        <taxon>Glycine</taxon>
        <taxon>Glycine subgen. Soja</taxon>
    </lineage>
</organism>